<evidence type="ECO:0000313" key="1">
    <source>
        <dbReference type="EMBL" id="AGA80309.1"/>
    </source>
</evidence>
<protein>
    <submittedName>
        <fullName evidence="1">Uncharacterized protein</fullName>
    </submittedName>
</protein>
<sequence length="54" mass="5925">MIKLGTAIFSHFESYQIDNFDEILTALIGFIILYPLITAQSSLSGCRGSQECPA</sequence>
<organism evidence="1 2">
    <name type="scientific">Echinicola vietnamensis (strain DSM 17526 / LMG 23754 / KMM 6221)</name>
    <dbReference type="NCBI Taxonomy" id="926556"/>
    <lineage>
        <taxon>Bacteria</taxon>
        <taxon>Pseudomonadati</taxon>
        <taxon>Bacteroidota</taxon>
        <taxon>Cytophagia</taxon>
        <taxon>Cytophagales</taxon>
        <taxon>Cyclobacteriaceae</taxon>
        <taxon>Echinicola</taxon>
    </lineage>
</organism>
<proteinExistence type="predicted"/>
<gene>
    <name evidence="1" type="ordered locus">Echvi_4106</name>
</gene>
<keyword evidence="2" id="KW-1185">Reference proteome</keyword>
<dbReference type="HOGENOM" id="CLU_3042871_0_0_10"/>
<dbReference type="KEGG" id="evi:Echvi_4106"/>
<dbReference type="AlphaFoldDB" id="L0G256"/>
<dbReference type="EMBL" id="CP003346">
    <property type="protein sequence ID" value="AGA80309.1"/>
    <property type="molecule type" value="Genomic_DNA"/>
</dbReference>
<evidence type="ECO:0000313" key="2">
    <source>
        <dbReference type="Proteomes" id="UP000010796"/>
    </source>
</evidence>
<dbReference type="Proteomes" id="UP000010796">
    <property type="component" value="Chromosome"/>
</dbReference>
<name>L0G256_ECHVK</name>
<accession>L0G256</accession>
<reference evidence="2" key="1">
    <citation type="submission" date="2012-02" db="EMBL/GenBank/DDBJ databases">
        <title>The complete genome of Echinicola vietnamensis DSM 17526.</title>
        <authorList>
            <person name="Lucas S."/>
            <person name="Copeland A."/>
            <person name="Lapidus A."/>
            <person name="Glavina del Rio T."/>
            <person name="Dalin E."/>
            <person name="Tice H."/>
            <person name="Bruce D."/>
            <person name="Goodwin L."/>
            <person name="Pitluck S."/>
            <person name="Peters L."/>
            <person name="Ovchinnikova G."/>
            <person name="Teshima H."/>
            <person name="Kyrpides N."/>
            <person name="Mavromatis K."/>
            <person name="Ivanova N."/>
            <person name="Brettin T."/>
            <person name="Detter J.C."/>
            <person name="Han C."/>
            <person name="Larimer F."/>
            <person name="Land M."/>
            <person name="Hauser L."/>
            <person name="Markowitz V."/>
            <person name="Cheng J.-F."/>
            <person name="Hugenholtz P."/>
            <person name="Woyke T."/>
            <person name="Wu D."/>
            <person name="Brambilla E."/>
            <person name="Klenk H.-P."/>
            <person name="Eisen J.A."/>
        </authorList>
    </citation>
    <scope>NUCLEOTIDE SEQUENCE [LARGE SCALE GENOMIC DNA]</scope>
    <source>
        <strain evidence="2">DSM 17526 / LMG 23754 / KMM 6221</strain>
    </source>
</reference>